<organism evidence="2 3">
    <name type="scientific">Dryococelus australis</name>
    <dbReference type="NCBI Taxonomy" id="614101"/>
    <lineage>
        <taxon>Eukaryota</taxon>
        <taxon>Metazoa</taxon>
        <taxon>Ecdysozoa</taxon>
        <taxon>Arthropoda</taxon>
        <taxon>Hexapoda</taxon>
        <taxon>Insecta</taxon>
        <taxon>Pterygota</taxon>
        <taxon>Neoptera</taxon>
        <taxon>Polyneoptera</taxon>
        <taxon>Phasmatodea</taxon>
        <taxon>Verophasmatodea</taxon>
        <taxon>Anareolatae</taxon>
        <taxon>Phasmatidae</taxon>
        <taxon>Eurycanthinae</taxon>
        <taxon>Dryococelus</taxon>
    </lineage>
</organism>
<feature type="region of interest" description="Disordered" evidence="1">
    <location>
        <begin position="40"/>
        <end position="69"/>
    </location>
</feature>
<comment type="caution">
    <text evidence="2">The sequence shown here is derived from an EMBL/GenBank/DDBJ whole genome shotgun (WGS) entry which is preliminary data.</text>
</comment>
<gene>
    <name evidence="2" type="ORF">PR048_022837</name>
</gene>
<dbReference type="EMBL" id="JARBHB010000009">
    <property type="protein sequence ID" value="KAJ8874947.1"/>
    <property type="molecule type" value="Genomic_DNA"/>
</dbReference>
<name>A0ABQ9GSF1_9NEOP</name>
<keyword evidence="3" id="KW-1185">Reference proteome</keyword>
<evidence type="ECO:0000313" key="3">
    <source>
        <dbReference type="Proteomes" id="UP001159363"/>
    </source>
</evidence>
<proteinExistence type="predicted"/>
<reference evidence="2 3" key="1">
    <citation type="submission" date="2023-02" db="EMBL/GenBank/DDBJ databases">
        <title>LHISI_Scaffold_Assembly.</title>
        <authorList>
            <person name="Stuart O.P."/>
            <person name="Cleave R."/>
            <person name="Magrath M.J.L."/>
            <person name="Mikheyev A.S."/>
        </authorList>
    </citation>
    <scope>NUCLEOTIDE SEQUENCE [LARGE SCALE GENOMIC DNA]</scope>
    <source>
        <strain evidence="2">Daus_M_001</strain>
        <tissue evidence="2">Leg muscle</tissue>
    </source>
</reference>
<accession>A0ABQ9GSF1</accession>
<evidence type="ECO:0000256" key="1">
    <source>
        <dbReference type="SAM" id="MobiDB-lite"/>
    </source>
</evidence>
<protein>
    <submittedName>
        <fullName evidence="2">Uncharacterized protein</fullName>
    </submittedName>
</protein>
<evidence type="ECO:0000313" key="2">
    <source>
        <dbReference type="EMBL" id="KAJ8874947.1"/>
    </source>
</evidence>
<sequence length="563" mass="63294">MADAVLQAIAQRIIELNEQTLDNSPSIPLTREHIVVSTSERRAVHEVDASQWSSATPRRRERESDQATASEAGVIPYQRVWRCWSSVGRSQCAEVIQELGRDMAWTIRPSSPHLHYTSRRRSSGDSSLSVALQHHDSRCSNTTIVDVETSDRNSNRHDARHHLRCPEIGEGVEAYLVRDPSYVSRRGRWFQCVSVAWQASADCRRVDSRCLRPSPPSNVHGWRLATVRRYRLRHQDFNVTGLEPQLALIVTDTLNLMEFLNYVRLGTTVLCKTSSFLRTGLMTTASACHQKGPWYGSKAILPVFFFSEEKIKGREEGGYDGFKEIPDPTLSAGPAKLREPTPHPPPAGGYPDLLLRLQRHDGNTARLARRSYEALGVRVTVARIAPSLLDLGLKILCVQGQEARERYGLQLHARLAPRRSYAQGVQCFRPNAVPNYLQPSVTKEEFSRYQSLPCLSFSKRWADESVYQHFCPCIEVLLYSSFTVFCTVTNKGAAVGKRLDYSPPTKANPIRFPEGSPLRIFVGGDRAGRCRWSVSFLGAVPFLSPLHSQRCSKLTSLIHSVTN</sequence>
<dbReference type="Proteomes" id="UP001159363">
    <property type="component" value="Chromosome 8"/>
</dbReference>
<feature type="region of interest" description="Disordered" evidence="1">
    <location>
        <begin position="113"/>
        <end position="133"/>
    </location>
</feature>